<evidence type="ECO:0000313" key="2">
    <source>
        <dbReference type="EMBL" id="MBW80930.1"/>
    </source>
</evidence>
<evidence type="ECO:0000256" key="1">
    <source>
        <dbReference type="SAM" id="MobiDB-lite"/>
    </source>
</evidence>
<proteinExistence type="predicted"/>
<sequence>MQLLVNPLKPRDGYVSNSPLERRKNKVED</sequence>
<reference evidence="2" key="1">
    <citation type="submission" date="2018-02" db="EMBL/GenBank/DDBJ databases">
        <title>Rhizophora mucronata_Transcriptome.</title>
        <authorList>
            <person name="Meera S.P."/>
            <person name="Sreeshan A."/>
            <person name="Augustine A."/>
        </authorList>
    </citation>
    <scope>NUCLEOTIDE SEQUENCE</scope>
    <source>
        <tissue evidence="2">Leaf</tissue>
    </source>
</reference>
<feature type="region of interest" description="Disordered" evidence="1">
    <location>
        <begin position="1"/>
        <end position="29"/>
    </location>
</feature>
<organism evidence="2">
    <name type="scientific">Rhizophora mucronata</name>
    <name type="common">Asiatic mangrove</name>
    <dbReference type="NCBI Taxonomy" id="61149"/>
    <lineage>
        <taxon>Eukaryota</taxon>
        <taxon>Viridiplantae</taxon>
        <taxon>Streptophyta</taxon>
        <taxon>Embryophyta</taxon>
        <taxon>Tracheophyta</taxon>
        <taxon>Spermatophyta</taxon>
        <taxon>Magnoliopsida</taxon>
        <taxon>eudicotyledons</taxon>
        <taxon>Gunneridae</taxon>
        <taxon>Pentapetalae</taxon>
        <taxon>rosids</taxon>
        <taxon>fabids</taxon>
        <taxon>Malpighiales</taxon>
        <taxon>Rhizophoraceae</taxon>
        <taxon>Rhizophora</taxon>
    </lineage>
</organism>
<feature type="compositionally biased region" description="Basic and acidic residues" evidence="1">
    <location>
        <begin position="20"/>
        <end position="29"/>
    </location>
</feature>
<accession>A0A2P2II86</accession>
<dbReference type="AlphaFoldDB" id="A0A2P2II86"/>
<protein>
    <submittedName>
        <fullName evidence="2">Uncharacterized protein</fullName>
    </submittedName>
</protein>
<dbReference type="EMBL" id="GGEC01000447">
    <property type="protein sequence ID" value="MBW80930.1"/>
    <property type="molecule type" value="Transcribed_RNA"/>
</dbReference>
<name>A0A2P2II86_RHIMU</name>